<dbReference type="InterPro" id="IPR036691">
    <property type="entry name" value="Endo/exonu/phosph_ase_sf"/>
</dbReference>
<evidence type="ECO:0000313" key="2">
    <source>
        <dbReference type="EMBL" id="PRW63983.1"/>
    </source>
</evidence>
<dbReference type="PANTHER" id="PTHR14859:SF15">
    <property type="entry name" value="ENDONUCLEASE_EXONUCLEASE_PHOSPHATASE DOMAIN-CONTAINING PROTEIN"/>
    <property type="match status" value="1"/>
</dbReference>
<keyword evidence="2" id="KW-0378">Hydrolase</keyword>
<reference evidence="2 3" key="1">
    <citation type="submission" date="2018-03" db="EMBL/GenBank/DDBJ databases">
        <title>Actinopolyspora mortivallis from Sahara, screening for active biomolecules.</title>
        <authorList>
            <person name="Selama O."/>
            <person name="Wellington E.M.H."/>
            <person name="Hacene H."/>
        </authorList>
    </citation>
    <scope>NUCLEOTIDE SEQUENCE [LARGE SCALE GENOMIC DNA]</scope>
    <source>
        <strain evidence="2 3">M5A</strain>
    </source>
</reference>
<name>A0A2T0GY69_ACTMO</name>
<dbReference type="GO" id="GO:0016787">
    <property type="term" value="F:hydrolase activity"/>
    <property type="evidence" value="ECO:0007669"/>
    <property type="project" value="UniProtKB-KW"/>
</dbReference>
<evidence type="ECO:0000313" key="3">
    <source>
        <dbReference type="Proteomes" id="UP000239352"/>
    </source>
</evidence>
<keyword evidence="3" id="KW-1185">Reference proteome</keyword>
<protein>
    <submittedName>
        <fullName evidence="2">Metal-dependent hydrolase</fullName>
    </submittedName>
</protein>
<dbReference type="InterPro" id="IPR005135">
    <property type="entry name" value="Endo/exonuclease/phosphatase"/>
</dbReference>
<dbReference type="Gene3D" id="3.60.10.10">
    <property type="entry name" value="Endonuclease/exonuclease/phosphatase"/>
    <property type="match status" value="1"/>
</dbReference>
<dbReference type="GO" id="GO:0006506">
    <property type="term" value="P:GPI anchor biosynthetic process"/>
    <property type="evidence" value="ECO:0007669"/>
    <property type="project" value="TreeGrafter"/>
</dbReference>
<dbReference type="STRING" id="1050202.GCA_000384035_01595"/>
<dbReference type="PANTHER" id="PTHR14859">
    <property type="entry name" value="CALCOFLUOR WHITE HYPERSENSITIVE PROTEIN PRECURSOR"/>
    <property type="match status" value="1"/>
</dbReference>
<evidence type="ECO:0000259" key="1">
    <source>
        <dbReference type="Pfam" id="PF03372"/>
    </source>
</evidence>
<dbReference type="EMBL" id="PVSR01000007">
    <property type="protein sequence ID" value="PRW63983.1"/>
    <property type="molecule type" value="Genomic_DNA"/>
</dbReference>
<gene>
    <name evidence="2" type="ORF">CEP50_07260</name>
</gene>
<dbReference type="Pfam" id="PF03372">
    <property type="entry name" value="Exo_endo_phos"/>
    <property type="match status" value="1"/>
</dbReference>
<dbReference type="SUPFAM" id="SSF56219">
    <property type="entry name" value="DNase I-like"/>
    <property type="match status" value="1"/>
</dbReference>
<comment type="caution">
    <text evidence="2">The sequence shown here is derived from an EMBL/GenBank/DDBJ whole genome shotgun (WGS) entry which is preliminary data.</text>
</comment>
<dbReference type="Proteomes" id="UP000239352">
    <property type="component" value="Unassembled WGS sequence"/>
</dbReference>
<sequence length="298" mass="32445">MAPTARGSCETAPVVAALVILLGSLLTAHSVPCPHPDAPRSPSRAELRVVQYNIRSGRGLDGRADLERTARTLEALRPDVVGLQEVDVHWSARSSWRDQIAALAERLSMRAFFAPVYTLPPPEPGSPPRRFGTAVLSTLPIVETTNHRMTRVSSLHPERPPRRRPGSAEVVLDLEGTRLHAYSAHLDHRPDPRIRRRQVREALGTLAADPAGEPTVLFGDLNAPARAPELAPLWRRLRTTESPPGRPTYPTRDPRVRIDHIAVSPEVTVSCSATPWSGASDHLPVLAGLSVPSGEHGE</sequence>
<dbReference type="AlphaFoldDB" id="A0A2T0GY69"/>
<dbReference type="InterPro" id="IPR051916">
    <property type="entry name" value="GPI-anchor_lipid_remodeler"/>
</dbReference>
<feature type="domain" description="Endonuclease/exonuclease/phosphatase" evidence="1">
    <location>
        <begin position="50"/>
        <end position="282"/>
    </location>
</feature>
<dbReference type="GO" id="GO:0016020">
    <property type="term" value="C:membrane"/>
    <property type="evidence" value="ECO:0007669"/>
    <property type="project" value="GOC"/>
</dbReference>
<dbReference type="InParanoid" id="A0A2T0GY69"/>
<organism evidence="2 3">
    <name type="scientific">Actinopolyspora mortivallis</name>
    <dbReference type="NCBI Taxonomy" id="33906"/>
    <lineage>
        <taxon>Bacteria</taxon>
        <taxon>Bacillati</taxon>
        <taxon>Actinomycetota</taxon>
        <taxon>Actinomycetes</taxon>
        <taxon>Actinopolysporales</taxon>
        <taxon>Actinopolysporaceae</taxon>
        <taxon>Actinopolyspora</taxon>
    </lineage>
</organism>
<accession>A0A2T0GY69</accession>
<proteinExistence type="predicted"/>